<gene>
    <name evidence="1" type="ORF">TSAR_007653</name>
</gene>
<protein>
    <submittedName>
        <fullName evidence="1">Uncharacterized protein</fullName>
    </submittedName>
</protein>
<reference evidence="1 2" key="1">
    <citation type="journal article" date="2017" name="Curr. Biol.">
        <title>The Evolution of Venom by Co-option of Single-Copy Genes.</title>
        <authorList>
            <person name="Martinson E.O."/>
            <person name="Mrinalini"/>
            <person name="Kelkar Y.D."/>
            <person name="Chang C.H."/>
            <person name="Werren J.H."/>
        </authorList>
    </citation>
    <scope>NUCLEOTIDE SEQUENCE [LARGE SCALE GENOMIC DNA]</scope>
    <source>
        <strain evidence="1 2">Alberta</strain>
        <tissue evidence="1">Whole body</tissue>
    </source>
</reference>
<evidence type="ECO:0000313" key="2">
    <source>
        <dbReference type="Proteomes" id="UP000215335"/>
    </source>
</evidence>
<evidence type="ECO:0000313" key="1">
    <source>
        <dbReference type="EMBL" id="OXU19742.1"/>
    </source>
</evidence>
<proteinExistence type="predicted"/>
<dbReference type="EMBL" id="NNAY01003244">
    <property type="protein sequence ID" value="OXU19742.1"/>
    <property type="molecule type" value="Genomic_DNA"/>
</dbReference>
<dbReference type="Proteomes" id="UP000215335">
    <property type="component" value="Unassembled WGS sequence"/>
</dbReference>
<keyword evidence="2" id="KW-1185">Reference proteome</keyword>
<organism evidence="1 2">
    <name type="scientific">Trichomalopsis sarcophagae</name>
    <dbReference type="NCBI Taxonomy" id="543379"/>
    <lineage>
        <taxon>Eukaryota</taxon>
        <taxon>Metazoa</taxon>
        <taxon>Ecdysozoa</taxon>
        <taxon>Arthropoda</taxon>
        <taxon>Hexapoda</taxon>
        <taxon>Insecta</taxon>
        <taxon>Pterygota</taxon>
        <taxon>Neoptera</taxon>
        <taxon>Endopterygota</taxon>
        <taxon>Hymenoptera</taxon>
        <taxon>Apocrita</taxon>
        <taxon>Proctotrupomorpha</taxon>
        <taxon>Chalcidoidea</taxon>
        <taxon>Pteromalidae</taxon>
        <taxon>Pteromalinae</taxon>
        <taxon>Trichomalopsis</taxon>
    </lineage>
</organism>
<dbReference type="AlphaFoldDB" id="A0A232EN43"/>
<sequence>MTGNNDILYAVSRWSAFQTPGVYSGQHIAKLVLVKALVFPYLDYCGSLFLSLTQELTTKFERYAGLQEI</sequence>
<comment type="caution">
    <text evidence="1">The sequence shown here is derived from an EMBL/GenBank/DDBJ whole genome shotgun (WGS) entry which is preliminary data.</text>
</comment>
<accession>A0A232EN43</accession>
<name>A0A232EN43_9HYME</name>